<dbReference type="EMBL" id="ML122252">
    <property type="protein sequence ID" value="RPD65677.1"/>
    <property type="molecule type" value="Genomic_DNA"/>
</dbReference>
<feature type="compositionally biased region" description="Basic and acidic residues" evidence="1">
    <location>
        <begin position="257"/>
        <end position="267"/>
    </location>
</feature>
<keyword evidence="4" id="KW-1185">Reference proteome</keyword>
<dbReference type="STRING" id="1328759.A0A5C2SRB7"/>
<feature type="compositionally biased region" description="Acidic residues" evidence="1">
    <location>
        <begin position="278"/>
        <end position="296"/>
    </location>
</feature>
<evidence type="ECO:0000313" key="3">
    <source>
        <dbReference type="EMBL" id="RPD65677.1"/>
    </source>
</evidence>
<evidence type="ECO:0000259" key="2">
    <source>
        <dbReference type="Pfam" id="PF12937"/>
    </source>
</evidence>
<reference evidence="3" key="1">
    <citation type="journal article" date="2018" name="Genome Biol. Evol.">
        <title>Genomics and development of Lentinus tigrinus, a white-rot wood-decaying mushroom with dimorphic fruiting bodies.</title>
        <authorList>
            <person name="Wu B."/>
            <person name="Xu Z."/>
            <person name="Knudson A."/>
            <person name="Carlson A."/>
            <person name="Chen N."/>
            <person name="Kovaka S."/>
            <person name="LaButti K."/>
            <person name="Lipzen A."/>
            <person name="Pennachio C."/>
            <person name="Riley R."/>
            <person name="Schakwitz W."/>
            <person name="Umezawa K."/>
            <person name="Ohm R.A."/>
            <person name="Grigoriev I.V."/>
            <person name="Nagy L.G."/>
            <person name="Gibbons J."/>
            <person name="Hibbett D."/>
        </authorList>
    </citation>
    <scope>NUCLEOTIDE SEQUENCE [LARGE SCALE GENOMIC DNA]</scope>
    <source>
        <strain evidence="3">ALCF2SS1-6</strain>
    </source>
</reference>
<dbReference type="Gene3D" id="3.80.10.10">
    <property type="entry name" value="Ribonuclease Inhibitor"/>
    <property type="match status" value="1"/>
</dbReference>
<feature type="region of interest" description="Disordered" evidence="1">
    <location>
        <begin position="160"/>
        <end position="201"/>
    </location>
</feature>
<dbReference type="AlphaFoldDB" id="A0A5C2SRB7"/>
<feature type="compositionally biased region" description="Acidic residues" evidence="1">
    <location>
        <begin position="168"/>
        <end position="194"/>
    </location>
</feature>
<accession>A0A5C2SRB7</accession>
<feature type="region of interest" description="Disordered" evidence="1">
    <location>
        <begin position="233"/>
        <end position="302"/>
    </location>
</feature>
<protein>
    <recommendedName>
        <fullName evidence="2">F-box domain-containing protein</fullName>
    </recommendedName>
</protein>
<dbReference type="Gene3D" id="1.20.1280.50">
    <property type="match status" value="1"/>
</dbReference>
<dbReference type="InterPro" id="IPR001810">
    <property type="entry name" value="F-box_dom"/>
</dbReference>
<name>A0A5C2SRB7_9APHY</name>
<organism evidence="3 4">
    <name type="scientific">Lentinus tigrinus ALCF2SS1-6</name>
    <dbReference type="NCBI Taxonomy" id="1328759"/>
    <lineage>
        <taxon>Eukaryota</taxon>
        <taxon>Fungi</taxon>
        <taxon>Dikarya</taxon>
        <taxon>Basidiomycota</taxon>
        <taxon>Agaricomycotina</taxon>
        <taxon>Agaricomycetes</taxon>
        <taxon>Polyporales</taxon>
        <taxon>Polyporaceae</taxon>
        <taxon>Lentinus</taxon>
    </lineage>
</organism>
<dbReference type="SUPFAM" id="SSF52047">
    <property type="entry name" value="RNI-like"/>
    <property type="match status" value="1"/>
</dbReference>
<dbReference type="InterPro" id="IPR032675">
    <property type="entry name" value="LRR_dom_sf"/>
</dbReference>
<dbReference type="Proteomes" id="UP000313359">
    <property type="component" value="Unassembled WGS sequence"/>
</dbReference>
<proteinExistence type="predicted"/>
<dbReference type="OrthoDB" id="2757362at2759"/>
<sequence length="705" mass="79148">MSLPLTTNHRLPTELLAQIFHEVRDAYTKNEEGVRRMRWLRLAEVCRRWAAVVKATPALWTILHFYEDADADVIETFLARSARLPGLEVSFDFGCSVPLPSWSDTVLASPHMQRIAALTLRWHRVQNQEVYELIEGFQAGSLTDLTLVEDDRELRWMEVPPESVAVSETEESTLAEETTTEETTTDDDEPEGYDGDYGGQIVTGIVFPTHREWDSQSKEGDTKFGVNWVENDCDAEYDGGEESANEDEGGDSEVISDDEHSIARYDSDYGQPNIPNTDLDEEEDRDAREDQEDASGEGEQQVMGALQDGLAEEQAILTDHEEDSDSFEPKDLLLPNLPSLRTLSLSGLLLADILPETKATLRSLEVLDTGKYFISDALLDVLHGCSNLEELTLDDICLPDSIPDDRQVSLPNLRKFVFKDGQNITRDFLQYLELGSQCTFLQLEGQLDPLAWSDHLDSEGQYSQEGQEIVFKDTLPPLAKLPPATRSTFEAILRPTALTFRADDGFFVTGSSQDVTGNYEIDWQVGAEDRIDQRDSPSPRTVLYRSFPAALKELSVQAMWRTDTVTSLELHIKPCFEFIHALQLPAVCRLMNVVDAFQSLRRFVIGGEYAMRTYIAGLRSIGRDWRGLEELGFCLLPSAVPWCFGDLAVLMHLLGSTAELPGRLVVRLPPQDDLCAVHHVLSRLFPGLNVSVIEQECATCQWLPH</sequence>
<evidence type="ECO:0000313" key="4">
    <source>
        <dbReference type="Proteomes" id="UP000313359"/>
    </source>
</evidence>
<dbReference type="Pfam" id="PF12937">
    <property type="entry name" value="F-box-like"/>
    <property type="match status" value="1"/>
</dbReference>
<feature type="compositionally biased region" description="Acidic residues" evidence="1">
    <location>
        <begin position="233"/>
        <end position="256"/>
    </location>
</feature>
<gene>
    <name evidence="3" type="ORF">L227DRAFT_607149</name>
</gene>
<evidence type="ECO:0000256" key="1">
    <source>
        <dbReference type="SAM" id="MobiDB-lite"/>
    </source>
</evidence>
<feature type="domain" description="F-box" evidence="2">
    <location>
        <begin position="10"/>
        <end position="64"/>
    </location>
</feature>